<gene>
    <name evidence="12" type="ORF">AMAG_12192</name>
</gene>
<feature type="compositionally biased region" description="Basic and acidic residues" evidence="8">
    <location>
        <begin position="19"/>
        <end position="28"/>
    </location>
</feature>
<feature type="transmembrane region" description="Helical" evidence="9">
    <location>
        <begin position="315"/>
        <end position="339"/>
    </location>
</feature>
<keyword evidence="6 9" id="KW-1133">Transmembrane helix</keyword>
<feature type="transmembrane region" description="Helical" evidence="9">
    <location>
        <begin position="351"/>
        <end position="375"/>
    </location>
</feature>
<dbReference type="PANTHER" id="PTHR45820">
    <property type="entry name" value="FI23527P1"/>
    <property type="match status" value="1"/>
</dbReference>
<evidence type="ECO:0000256" key="3">
    <source>
        <dbReference type="ARBA" id="ARBA00022448"/>
    </source>
</evidence>
<dbReference type="SUPFAM" id="SSF161111">
    <property type="entry name" value="Cation efflux protein transmembrane domain-like"/>
    <property type="match status" value="1"/>
</dbReference>
<dbReference type="InterPro" id="IPR036837">
    <property type="entry name" value="Cation_efflux_CTD_sf"/>
</dbReference>
<evidence type="ECO:0000256" key="7">
    <source>
        <dbReference type="ARBA" id="ARBA00023136"/>
    </source>
</evidence>
<evidence type="ECO:0000256" key="5">
    <source>
        <dbReference type="ARBA" id="ARBA00022833"/>
    </source>
</evidence>
<feature type="region of interest" description="Disordered" evidence="8">
    <location>
        <begin position="174"/>
        <end position="196"/>
    </location>
</feature>
<sequence length="508" mass="54669">MESTLAPLTGPAADLPDSTDLHDHDQKSRKSMWSRLRSRTGRISCMLAMTATFCVAQLIIGHLTGSVALVADAFHMLSDALSLVVAIYAIKLAKKTVYRANFSYGWQRAEIVGALFNGVFLLALCFSIVMEVIDRLLSPRAIENPRQVLYVGCVGLGVNIIGLFLFHEHAHAHGHGHSHGHSHGHGHGHHHDQHKTTIPAAPKEPLLSKSPRVANRTLSIPSGVELVDATRSTSPSSGVQVTRCGPVVTIDPTPSIREHGSPRSESLSIGPAAPAHADCSSDSDIESGHHHHHHHDHDHDHGHGHSHGNMNMHGVFLHVLGDALGSVAVIISAALAWGLGSGPDGTDVPRWVLYVDPLVSLIITALILFSTIPLVRRSAGVLLQVAPTYIDLDSVRTALTEVDGVVDVHELHVWELADAKLVATLHVAVRSVSRLDEHYGVVATRIKQVLHSFGCHSTTIQPEFVPEDAVSRQSGDLTPYDSATEEGAPLLGCQFKCPTACEKQLCCK</sequence>
<evidence type="ECO:0000256" key="2">
    <source>
        <dbReference type="ARBA" id="ARBA00008873"/>
    </source>
</evidence>
<feature type="domain" description="Cation efflux protein cytoplasmic" evidence="11">
    <location>
        <begin position="390"/>
        <end position="463"/>
    </location>
</feature>
<dbReference type="PANTHER" id="PTHR45820:SF4">
    <property type="entry name" value="ZINC TRANSPORTER 63C, ISOFORM F"/>
    <property type="match status" value="1"/>
</dbReference>
<dbReference type="InterPro" id="IPR058533">
    <property type="entry name" value="Cation_efflux_TM"/>
</dbReference>
<feature type="transmembrane region" description="Helical" evidence="9">
    <location>
        <begin position="111"/>
        <end position="133"/>
    </location>
</feature>
<feature type="transmembrane region" description="Helical" evidence="9">
    <location>
        <begin position="148"/>
        <end position="166"/>
    </location>
</feature>
<dbReference type="InterPro" id="IPR002524">
    <property type="entry name" value="Cation_efflux"/>
</dbReference>
<proteinExistence type="inferred from homology"/>
<dbReference type="STRING" id="578462.A0A0L0SX86"/>
<dbReference type="VEuPathDB" id="FungiDB:AMAG_12192"/>
<feature type="region of interest" description="Disordered" evidence="8">
    <location>
        <begin position="229"/>
        <end position="307"/>
    </location>
</feature>
<dbReference type="Pfam" id="PF16916">
    <property type="entry name" value="ZT_dimer"/>
    <property type="match status" value="1"/>
</dbReference>
<keyword evidence="5" id="KW-0862">Zinc</keyword>
<keyword evidence="3" id="KW-0813">Transport</keyword>
<dbReference type="GO" id="GO:0006882">
    <property type="term" value="P:intracellular zinc ion homeostasis"/>
    <property type="evidence" value="ECO:0007669"/>
    <property type="project" value="TreeGrafter"/>
</dbReference>
<evidence type="ECO:0000313" key="12">
    <source>
        <dbReference type="EMBL" id="KNE67117.1"/>
    </source>
</evidence>
<feature type="compositionally biased region" description="Basic residues" evidence="8">
    <location>
        <begin position="174"/>
        <end position="193"/>
    </location>
</feature>
<feature type="domain" description="Cation efflux protein transmembrane" evidence="10">
    <location>
        <begin position="46"/>
        <end position="383"/>
    </location>
</feature>
<evidence type="ECO:0000259" key="11">
    <source>
        <dbReference type="Pfam" id="PF16916"/>
    </source>
</evidence>
<accession>A0A0L0SX86</accession>
<dbReference type="Proteomes" id="UP000054350">
    <property type="component" value="Unassembled WGS sequence"/>
</dbReference>
<comment type="subcellular location">
    <subcellularLocation>
        <location evidence="1">Membrane</location>
        <topology evidence="1">Multi-pass membrane protein</topology>
    </subcellularLocation>
</comment>
<feature type="transmembrane region" description="Helical" evidence="9">
    <location>
        <begin position="66"/>
        <end position="90"/>
    </location>
</feature>
<dbReference type="GO" id="GO:0016020">
    <property type="term" value="C:membrane"/>
    <property type="evidence" value="ECO:0007669"/>
    <property type="project" value="UniProtKB-SubCell"/>
</dbReference>
<dbReference type="NCBIfam" id="TIGR01297">
    <property type="entry name" value="CDF"/>
    <property type="match status" value="2"/>
</dbReference>
<comment type="similarity">
    <text evidence="2">Belongs to the cation diffusion facilitator (CDF) transporter (TC 2.A.4) family. SLC30A subfamily.</text>
</comment>
<dbReference type="AlphaFoldDB" id="A0A0L0SX86"/>
<feature type="region of interest" description="Disordered" evidence="8">
    <location>
        <begin position="1"/>
        <end position="32"/>
    </location>
</feature>
<organism evidence="12 13">
    <name type="scientific">Allomyces macrogynus (strain ATCC 38327)</name>
    <name type="common">Allomyces javanicus var. macrogynus</name>
    <dbReference type="NCBI Taxonomy" id="578462"/>
    <lineage>
        <taxon>Eukaryota</taxon>
        <taxon>Fungi</taxon>
        <taxon>Fungi incertae sedis</taxon>
        <taxon>Blastocladiomycota</taxon>
        <taxon>Blastocladiomycetes</taxon>
        <taxon>Blastocladiales</taxon>
        <taxon>Blastocladiaceae</taxon>
        <taxon>Allomyces</taxon>
    </lineage>
</organism>
<evidence type="ECO:0000256" key="4">
    <source>
        <dbReference type="ARBA" id="ARBA00022692"/>
    </source>
</evidence>
<dbReference type="InterPro" id="IPR027470">
    <property type="entry name" value="Cation_efflux_CTD"/>
</dbReference>
<reference evidence="13" key="2">
    <citation type="submission" date="2009-11" db="EMBL/GenBank/DDBJ databases">
        <title>The Genome Sequence of Allomyces macrogynus strain ATCC 38327.</title>
        <authorList>
            <consortium name="The Broad Institute Genome Sequencing Platform"/>
            <person name="Russ C."/>
            <person name="Cuomo C."/>
            <person name="Shea T."/>
            <person name="Young S.K."/>
            <person name="Zeng Q."/>
            <person name="Koehrsen M."/>
            <person name="Haas B."/>
            <person name="Borodovsky M."/>
            <person name="Guigo R."/>
            <person name="Alvarado L."/>
            <person name="Berlin A."/>
            <person name="Borenstein D."/>
            <person name="Chen Z."/>
            <person name="Engels R."/>
            <person name="Freedman E."/>
            <person name="Gellesch M."/>
            <person name="Goldberg J."/>
            <person name="Griggs A."/>
            <person name="Gujja S."/>
            <person name="Heiman D."/>
            <person name="Hepburn T."/>
            <person name="Howarth C."/>
            <person name="Jen D."/>
            <person name="Larson L."/>
            <person name="Lewis B."/>
            <person name="Mehta T."/>
            <person name="Park D."/>
            <person name="Pearson M."/>
            <person name="Roberts A."/>
            <person name="Saif S."/>
            <person name="Shenoy N."/>
            <person name="Sisk P."/>
            <person name="Stolte C."/>
            <person name="Sykes S."/>
            <person name="Walk T."/>
            <person name="White J."/>
            <person name="Yandava C."/>
            <person name="Burger G."/>
            <person name="Gray M.W."/>
            <person name="Holland P.W.H."/>
            <person name="King N."/>
            <person name="Lang F.B.F."/>
            <person name="Roger A.J."/>
            <person name="Ruiz-Trillo I."/>
            <person name="Lander E."/>
            <person name="Nusbaum C."/>
        </authorList>
    </citation>
    <scope>NUCLEOTIDE SEQUENCE [LARGE SCALE GENOMIC DNA]</scope>
    <source>
        <strain evidence="13">ATCC 38327</strain>
    </source>
</reference>
<evidence type="ECO:0000256" key="8">
    <source>
        <dbReference type="SAM" id="MobiDB-lite"/>
    </source>
</evidence>
<dbReference type="Pfam" id="PF01545">
    <property type="entry name" value="Cation_efflux"/>
    <property type="match status" value="1"/>
</dbReference>
<keyword evidence="4 9" id="KW-0812">Transmembrane</keyword>
<dbReference type="OrthoDB" id="9944568at2759"/>
<reference evidence="12 13" key="1">
    <citation type="submission" date="2009-11" db="EMBL/GenBank/DDBJ databases">
        <title>Annotation of Allomyces macrogynus ATCC 38327.</title>
        <authorList>
            <consortium name="The Broad Institute Genome Sequencing Platform"/>
            <person name="Russ C."/>
            <person name="Cuomo C."/>
            <person name="Burger G."/>
            <person name="Gray M.W."/>
            <person name="Holland P.W.H."/>
            <person name="King N."/>
            <person name="Lang F.B.F."/>
            <person name="Roger A.J."/>
            <person name="Ruiz-Trillo I."/>
            <person name="Young S.K."/>
            <person name="Zeng Q."/>
            <person name="Gargeya S."/>
            <person name="Fitzgerald M."/>
            <person name="Haas B."/>
            <person name="Abouelleil A."/>
            <person name="Alvarado L."/>
            <person name="Arachchi H.M."/>
            <person name="Berlin A."/>
            <person name="Chapman S.B."/>
            <person name="Gearin G."/>
            <person name="Goldberg J."/>
            <person name="Griggs A."/>
            <person name="Gujja S."/>
            <person name="Hansen M."/>
            <person name="Heiman D."/>
            <person name="Howarth C."/>
            <person name="Larimer J."/>
            <person name="Lui A."/>
            <person name="MacDonald P.J.P."/>
            <person name="McCowen C."/>
            <person name="Montmayeur A."/>
            <person name="Murphy C."/>
            <person name="Neiman D."/>
            <person name="Pearson M."/>
            <person name="Priest M."/>
            <person name="Roberts A."/>
            <person name="Saif S."/>
            <person name="Shea T."/>
            <person name="Sisk P."/>
            <person name="Stolte C."/>
            <person name="Sykes S."/>
            <person name="Wortman J."/>
            <person name="Nusbaum C."/>
            <person name="Birren B."/>
        </authorList>
    </citation>
    <scope>NUCLEOTIDE SEQUENCE [LARGE SCALE GENOMIC DNA]</scope>
    <source>
        <strain evidence="12 13">ATCC 38327</strain>
    </source>
</reference>
<name>A0A0L0SX86_ALLM3</name>
<keyword evidence="13" id="KW-1185">Reference proteome</keyword>
<dbReference type="eggNOG" id="KOG1483">
    <property type="taxonomic scope" value="Eukaryota"/>
</dbReference>
<dbReference type="OMA" id="FQDCASW"/>
<evidence type="ECO:0000313" key="13">
    <source>
        <dbReference type="Proteomes" id="UP000054350"/>
    </source>
</evidence>
<dbReference type="SUPFAM" id="SSF160240">
    <property type="entry name" value="Cation efflux protein cytoplasmic domain-like"/>
    <property type="match status" value="1"/>
</dbReference>
<dbReference type="GO" id="GO:0005385">
    <property type="term" value="F:zinc ion transmembrane transporter activity"/>
    <property type="evidence" value="ECO:0007669"/>
    <property type="project" value="TreeGrafter"/>
</dbReference>
<evidence type="ECO:0000256" key="1">
    <source>
        <dbReference type="ARBA" id="ARBA00004141"/>
    </source>
</evidence>
<protein>
    <submittedName>
        <fullName evidence="12">Cation diffusion facilitator family transporter</fullName>
    </submittedName>
</protein>
<feature type="transmembrane region" description="Helical" evidence="9">
    <location>
        <begin position="40"/>
        <end position="60"/>
    </location>
</feature>
<evidence type="ECO:0000256" key="9">
    <source>
        <dbReference type="SAM" id="Phobius"/>
    </source>
</evidence>
<evidence type="ECO:0000259" key="10">
    <source>
        <dbReference type="Pfam" id="PF01545"/>
    </source>
</evidence>
<feature type="compositionally biased region" description="Polar residues" evidence="8">
    <location>
        <begin position="230"/>
        <end position="240"/>
    </location>
</feature>
<evidence type="ECO:0000256" key="6">
    <source>
        <dbReference type="ARBA" id="ARBA00022989"/>
    </source>
</evidence>
<dbReference type="InterPro" id="IPR027469">
    <property type="entry name" value="Cation_efflux_TMD_sf"/>
</dbReference>
<dbReference type="Gene3D" id="1.20.1510.10">
    <property type="entry name" value="Cation efflux protein transmembrane domain"/>
    <property type="match status" value="2"/>
</dbReference>
<keyword evidence="7 9" id="KW-0472">Membrane</keyword>
<dbReference type="EMBL" id="GG745352">
    <property type="protein sequence ID" value="KNE67117.1"/>
    <property type="molecule type" value="Genomic_DNA"/>
</dbReference>